<dbReference type="AlphaFoldDB" id="A0A1N6ELW1"/>
<dbReference type="PANTHER" id="PTHR43228:SF1">
    <property type="entry name" value="TWO-COMPONENT RESPONSE REGULATOR ARR22"/>
    <property type="match status" value="1"/>
</dbReference>
<proteinExistence type="predicted"/>
<dbReference type="InterPro" id="IPR001789">
    <property type="entry name" value="Sig_transdc_resp-reg_receiver"/>
</dbReference>
<dbReference type="EMBL" id="FSRL01000001">
    <property type="protein sequence ID" value="SIN84042.1"/>
    <property type="molecule type" value="Genomic_DNA"/>
</dbReference>
<dbReference type="SUPFAM" id="SSF52172">
    <property type="entry name" value="CheY-like"/>
    <property type="match status" value="1"/>
</dbReference>
<name>A0A1N6ELW1_9RHOB</name>
<reference evidence="4" key="1">
    <citation type="submission" date="2016-11" db="EMBL/GenBank/DDBJ databases">
        <authorList>
            <person name="Varghese N."/>
            <person name="Submissions S."/>
        </authorList>
    </citation>
    <scope>NUCLEOTIDE SEQUENCE [LARGE SCALE GENOMIC DNA]</scope>
    <source>
        <strain evidence="4">DSM 29440</strain>
    </source>
</reference>
<accession>A0A1N6ELW1</accession>
<keyword evidence="4" id="KW-1185">Reference proteome</keyword>
<feature type="domain" description="Response regulatory" evidence="2">
    <location>
        <begin position="2"/>
        <end position="121"/>
    </location>
</feature>
<evidence type="ECO:0000313" key="4">
    <source>
        <dbReference type="Proteomes" id="UP000184932"/>
    </source>
</evidence>
<dbReference type="GO" id="GO:0000160">
    <property type="term" value="P:phosphorelay signal transduction system"/>
    <property type="evidence" value="ECO:0007669"/>
    <property type="project" value="InterPro"/>
</dbReference>
<dbReference type="STRING" id="1217970.SAMN05444002_0922"/>
<evidence type="ECO:0000259" key="2">
    <source>
        <dbReference type="PROSITE" id="PS50110"/>
    </source>
</evidence>
<dbReference type="Proteomes" id="UP000184932">
    <property type="component" value="Unassembled WGS sequence"/>
</dbReference>
<organism evidence="3 4">
    <name type="scientific">Vannielia litorea</name>
    <dbReference type="NCBI Taxonomy" id="1217970"/>
    <lineage>
        <taxon>Bacteria</taxon>
        <taxon>Pseudomonadati</taxon>
        <taxon>Pseudomonadota</taxon>
        <taxon>Alphaproteobacteria</taxon>
        <taxon>Rhodobacterales</taxon>
        <taxon>Paracoccaceae</taxon>
        <taxon>Vannielia</taxon>
    </lineage>
</organism>
<evidence type="ECO:0000256" key="1">
    <source>
        <dbReference type="PROSITE-ProRule" id="PRU00169"/>
    </source>
</evidence>
<dbReference type="InterPro" id="IPR052048">
    <property type="entry name" value="ST_Response_Regulator"/>
</dbReference>
<dbReference type="Gene3D" id="3.40.50.2300">
    <property type="match status" value="1"/>
</dbReference>
<dbReference type="RefSeq" id="WP_074255046.1">
    <property type="nucleotide sequence ID" value="NZ_FSRL01000001.1"/>
</dbReference>
<dbReference type="Pfam" id="PF00072">
    <property type="entry name" value="Response_reg"/>
    <property type="match status" value="1"/>
</dbReference>
<protein>
    <submittedName>
        <fullName evidence="3">Response regulator receiver domain-containing protein</fullName>
    </submittedName>
</protein>
<sequence>MKVLIVDDDPVFRQAFEAVLRSQDIRELCVAESGAEALRIVNGRDDSFDCIFVDIQMPEMDGIELTSILKSLDRTGETQIVMVTGMYDRQYIDKAFMAGADDYITKPLEPIEFRARMSSIRRVHESRNQTAAMQSQLSEAASRQHQFDFEDPITPPDVNGLISYNALRNYLKAIGRPRFAMSQRVGFCVENAANIYVRTTDEEFLDIMADVAEVIVDTLKVHNMVLAYAGCGDFIAVTTAAPMVSADQLESMINGALEEYQETYLNNCFPIVRAGKPGRGSFFSRRNIDEAIEDTINSARARSIGSQFSARKSA</sequence>
<gene>
    <name evidence="3" type="ORF">SAMN05444002_0922</name>
</gene>
<feature type="modified residue" description="4-aspartylphosphate" evidence="1">
    <location>
        <position position="54"/>
    </location>
</feature>
<evidence type="ECO:0000313" key="3">
    <source>
        <dbReference type="EMBL" id="SIN84042.1"/>
    </source>
</evidence>
<dbReference type="SMART" id="SM00448">
    <property type="entry name" value="REC"/>
    <property type="match status" value="1"/>
</dbReference>
<dbReference type="PROSITE" id="PS50110">
    <property type="entry name" value="RESPONSE_REGULATORY"/>
    <property type="match status" value="1"/>
</dbReference>
<dbReference type="PANTHER" id="PTHR43228">
    <property type="entry name" value="TWO-COMPONENT RESPONSE REGULATOR"/>
    <property type="match status" value="1"/>
</dbReference>
<dbReference type="InterPro" id="IPR011006">
    <property type="entry name" value="CheY-like_superfamily"/>
</dbReference>
<keyword evidence="1" id="KW-0597">Phosphoprotein</keyword>